<dbReference type="PANTHER" id="PTHR24221:SF261">
    <property type="entry name" value="GLUTATHIONE_L-CYSTEINE TRANSPORT SYSTEM ATP-BINDING_PERMEASE PROTEIN CYDD"/>
    <property type="match status" value="1"/>
</dbReference>
<dbReference type="GO" id="GO:0005886">
    <property type="term" value="C:plasma membrane"/>
    <property type="evidence" value="ECO:0007669"/>
    <property type="project" value="UniProtKB-SubCell"/>
</dbReference>
<keyword evidence="3" id="KW-0547">Nucleotide-binding</keyword>
<feature type="transmembrane region" description="Helical" evidence="7">
    <location>
        <begin position="47"/>
        <end position="71"/>
    </location>
</feature>
<evidence type="ECO:0000313" key="10">
    <source>
        <dbReference type="EMBL" id="MBB4023429.1"/>
    </source>
</evidence>
<dbReference type="GO" id="GO:0005524">
    <property type="term" value="F:ATP binding"/>
    <property type="evidence" value="ECO:0007669"/>
    <property type="project" value="UniProtKB-KW"/>
</dbReference>
<sequence>MLAAMALPVRRPLQAASALSVFASLLWIAQAAFVAWALSALLAPGGMVEAAIAAGGFALIGLIRAGLGFVAEGISFRAAEKIVVTRRKEIVARESLRRRNGTAGSAAIAALAAEKLDLIEPYLTRYAPARMRVAVVPIVILAIAFALSWAVGLVLLVSGPLIPVFMALVGMAAKEASERQMQKIGSLNDLLSERLSALVDIRLLDAGDAVVAGFRHEADSLRQRTMEVLRIAFLSSTVLELFSAIGVAMVAVYVGFSLLGQLGFGAYATPLTAAEGIFLLLLAPDYFQPMRDLSAAWHDKASAEAVAGELAGWHEAGAGQILGTGDPQPALTGPAHIALRGLTLRLPDGRDLRFPDLDIPAGTSIAITGASGAGKTTLLSLLAGLQQPAGGAILVAGRPLTDDTADAWRARLGWVPQAPRFLNASLRRNVTLGALYDPARLSGALATAAVGDVVAAAPRGLQTRLGEAGGGLSGGEGRRLTVARAAYAGADVLLADEPTADLDAETARAVADGLMALSRAGATLIVATHDAALAARMDRQVSLEAG</sequence>
<evidence type="ECO:0000256" key="5">
    <source>
        <dbReference type="ARBA" id="ARBA00022989"/>
    </source>
</evidence>
<dbReference type="Pfam" id="PF00664">
    <property type="entry name" value="ABC_membrane"/>
    <property type="match status" value="1"/>
</dbReference>
<comment type="subcellular location">
    <subcellularLocation>
        <location evidence="1">Cell membrane</location>
        <topology evidence="1">Multi-pass membrane protein</topology>
    </subcellularLocation>
</comment>
<feature type="domain" description="ABC transporter" evidence="8">
    <location>
        <begin position="337"/>
        <end position="546"/>
    </location>
</feature>
<name>A0A840CJS6_9RHOB</name>
<evidence type="ECO:0000259" key="8">
    <source>
        <dbReference type="PROSITE" id="PS50893"/>
    </source>
</evidence>
<evidence type="ECO:0000256" key="2">
    <source>
        <dbReference type="ARBA" id="ARBA00022692"/>
    </source>
</evidence>
<dbReference type="GO" id="GO:0034040">
    <property type="term" value="F:ATPase-coupled lipid transmembrane transporter activity"/>
    <property type="evidence" value="ECO:0007669"/>
    <property type="project" value="TreeGrafter"/>
</dbReference>
<evidence type="ECO:0000256" key="6">
    <source>
        <dbReference type="ARBA" id="ARBA00023136"/>
    </source>
</evidence>
<evidence type="ECO:0000313" key="11">
    <source>
        <dbReference type="Proteomes" id="UP000585681"/>
    </source>
</evidence>
<dbReference type="NCBIfam" id="TIGR02857">
    <property type="entry name" value="CydD"/>
    <property type="match status" value="1"/>
</dbReference>
<accession>A0A840CJS6</accession>
<dbReference type="GO" id="GO:0016887">
    <property type="term" value="F:ATP hydrolysis activity"/>
    <property type="evidence" value="ECO:0007669"/>
    <property type="project" value="InterPro"/>
</dbReference>
<dbReference type="InterPro" id="IPR011527">
    <property type="entry name" value="ABC1_TM_dom"/>
</dbReference>
<evidence type="ECO:0000256" key="7">
    <source>
        <dbReference type="SAM" id="Phobius"/>
    </source>
</evidence>
<organism evidence="10 11">
    <name type="scientific">Actibacterium naphthalenivorans</name>
    <dbReference type="NCBI Taxonomy" id="1614693"/>
    <lineage>
        <taxon>Bacteria</taxon>
        <taxon>Pseudomonadati</taxon>
        <taxon>Pseudomonadota</taxon>
        <taxon>Alphaproteobacteria</taxon>
        <taxon>Rhodobacterales</taxon>
        <taxon>Roseobacteraceae</taxon>
        <taxon>Actibacterium</taxon>
    </lineage>
</organism>
<dbReference type="CDD" id="cd18584">
    <property type="entry name" value="ABC_6TM_AarD_CydD"/>
    <property type="match status" value="1"/>
</dbReference>
<dbReference type="SUPFAM" id="SSF52540">
    <property type="entry name" value="P-loop containing nucleoside triphosphate hydrolases"/>
    <property type="match status" value="1"/>
</dbReference>
<evidence type="ECO:0000259" key="9">
    <source>
        <dbReference type="PROSITE" id="PS50929"/>
    </source>
</evidence>
<protein>
    <submittedName>
        <fullName evidence="10">ATP-binding cassette subfamily C protein CydD</fullName>
    </submittedName>
</protein>
<keyword evidence="6 7" id="KW-0472">Membrane</keyword>
<comment type="caution">
    <text evidence="10">The sequence shown here is derived from an EMBL/GenBank/DDBJ whole genome shotgun (WGS) entry which is preliminary data.</text>
</comment>
<keyword evidence="5 7" id="KW-1133">Transmembrane helix</keyword>
<dbReference type="InterPro" id="IPR003593">
    <property type="entry name" value="AAA+_ATPase"/>
</dbReference>
<evidence type="ECO:0000256" key="4">
    <source>
        <dbReference type="ARBA" id="ARBA00022840"/>
    </source>
</evidence>
<dbReference type="InterPro" id="IPR039421">
    <property type="entry name" value="Type_1_exporter"/>
</dbReference>
<dbReference type="PROSITE" id="PS50893">
    <property type="entry name" value="ABC_TRANSPORTER_2"/>
    <property type="match status" value="1"/>
</dbReference>
<feature type="domain" description="ABC transmembrane type-1" evidence="9">
    <location>
        <begin position="15"/>
        <end position="302"/>
    </location>
</feature>
<dbReference type="GO" id="GO:0140359">
    <property type="term" value="F:ABC-type transporter activity"/>
    <property type="evidence" value="ECO:0007669"/>
    <property type="project" value="InterPro"/>
</dbReference>
<dbReference type="CDD" id="cd03228">
    <property type="entry name" value="ABCC_MRP_Like"/>
    <property type="match status" value="1"/>
</dbReference>
<evidence type="ECO:0000256" key="1">
    <source>
        <dbReference type="ARBA" id="ARBA00004651"/>
    </source>
</evidence>
<reference evidence="10" key="1">
    <citation type="submission" date="2020-08" db="EMBL/GenBank/DDBJ databases">
        <title>Genomic Encyclopedia of Type Strains, Phase IV (KMG-IV): sequencing the most valuable type-strain genomes for metagenomic binning, comparative biology and taxonomic classification.</title>
        <authorList>
            <person name="Goeker M."/>
        </authorList>
    </citation>
    <scope>NUCLEOTIDE SEQUENCE [LARGE SCALE GENOMIC DNA]</scope>
    <source>
        <strain evidence="10">DSM 105040</strain>
    </source>
</reference>
<feature type="transmembrane region" description="Helical" evidence="7">
    <location>
        <begin position="231"/>
        <end position="256"/>
    </location>
</feature>
<dbReference type="InterPro" id="IPR014216">
    <property type="entry name" value="ABC_transptr_CydD"/>
</dbReference>
<dbReference type="EMBL" id="JACIEQ010000005">
    <property type="protein sequence ID" value="MBB4023429.1"/>
    <property type="molecule type" value="Genomic_DNA"/>
</dbReference>
<proteinExistence type="predicted"/>
<dbReference type="InterPro" id="IPR036640">
    <property type="entry name" value="ABC1_TM_sf"/>
</dbReference>
<dbReference type="RefSeq" id="WP_054540446.1">
    <property type="nucleotide sequence ID" value="NZ_JACIEQ010000005.1"/>
</dbReference>
<dbReference type="AlphaFoldDB" id="A0A840CJS6"/>
<dbReference type="InterPro" id="IPR003439">
    <property type="entry name" value="ABC_transporter-like_ATP-bd"/>
</dbReference>
<dbReference type="Proteomes" id="UP000585681">
    <property type="component" value="Unassembled WGS sequence"/>
</dbReference>
<dbReference type="Gene3D" id="3.40.50.300">
    <property type="entry name" value="P-loop containing nucleotide triphosphate hydrolases"/>
    <property type="match status" value="1"/>
</dbReference>
<dbReference type="PROSITE" id="PS50929">
    <property type="entry name" value="ABC_TM1F"/>
    <property type="match status" value="1"/>
</dbReference>
<feature type="transmembrane region" description="Helical" evidence="7">
    <location>
        <begin position="129"/>
        <end position="147"/>
    </location>
</feature>
<dbReference type="Gene3D" id="1.20.1560.10">
    <property type="entry name" value="ABC transporter type 1, transmembrane domain"/>
    <property type="match status" value="1"/>
</dbReference>
<dbReference type="Pfam" id="PF00005">
    <property type="entry name" value="ABC_tran"/>
    <property type="match status" value="1"/>
</dbReference>
<keyword evidence="11" id="KW-1185">Reference proteome</keyword>
<keyword evidence="2 7" id="KW-0812">Transmembrane</keyword>
<dbReference type="InterPro" id="IPR027417">
    <property type="entry name" value="P-loop_NTPase"/>
</dbReference>
<gene>
    <name evidence="10" type="ORF">GGR17_003258</name>
</gene>
<dbReference type="SUPFAM" id="SSF90123">
    <property type="entry name" value="ABC transporter transmembrane region"/>
    <property type="match status" value="1"/>
</dbReference>
<evidence type="ECO:0000256" key="3">
    <source>
        <dbReference type="ARBA" id="ARBA00022741"/>
    </source>
</evidence>
<dbReference type="PANTHER" id="PTHR24221">
    <property type="entry name" value="ATP-BINDING CASSETTE SUB-FAMILY B"/>
    <property type="match status" value="1"/>
</dbReference>
<feature type="transmembrane region" description="Helical" evidence="7">
    <location>
        <begin position="153"/>
        <end position="173"/>
    </location>
</feature>
<dbReference type="GO" id="GO:0042883">
    <property type="term" value="P:cysteine transport"/>
    <property type="evidence" value="ECO:0007669"/>
    <property type="project" value="InterPro"/>
</dbReference>
<dbReference type="SMART" id="SM00382">
    <property type="entry name" value="AAA"/>
    <property type="match status" value="1"/>
</dbReference>
<keyword evidence="4 10" id="KW-0067">ATP-binding</keyword>